<feature type="region of interest" description="Disordered" evidence="4">
    <location>
        <begin position="528"/>
        <end position="548"/>
    </location>
</feature>
<organism evidence="6 7">
    <name type="scientific">Streptomyces olivaceiscleroticus</name>
    <dbReference type="NCBI Taxonomy" id="68245"/>
    <lineage>
        <taxon>Bacteria</taxon>
        <taxon>Bacillati</taxon>
        <taxon>Actinomycetota</taxon>
        <taxon>Actinomycetes</taxon>
        <taxon>Kitasatosporales</taxon>
        <taxon>Streptomycetaceae</taxon>
        <taxon>Streptomyces</taxon>
    </lineage>
</organism>
<dbReference type="Pfam" id="PF01494">
    <property type="entry name" value="FAD_binding_3"/>
    <property type="match status" value="1"/>
</dbReference>
<name>A0ABP3JHH7_9ACTN</name>
<keyword evidence="7" id="KW-1185">Reference proteome</keyword>
<comment type="cofactor">
    <cofactor evidence="1">
        <name>FAD</name>
        <dbReference type="ChEBI" id="CHEBI:57692"/>
    </cofactor>
</comment>
<evidence type="ECO:0000313" key="7">
    <source>
        <dbReference type="Proteomes" id="UP001500909"/>
    </source>
</evidence>
<dbReference type="SUPFAM" id="SSF51905">
    <property type="entry name" value="FAD/NAD(P)-binding domain"/>
    <property type="match status" value="1"/>
</dbReference>
<proteinExistence type="predicted"/>
<dbReference type="Gene3D" id="3.30.70.2450">
    <property type="match status" value="1"/>
</dbReference>
<dbReference type="PRINTS" id="PR00420">
    <property type="entry name" value="RNGMNOXGNASE"/>
</dbReference>
<keyword evidence="6" id="KW-0503">Monooxygenase</keyword>
<dbReference type="InterPro" id="IPR002938">
    <property type="entry name" value="FAD-bd"/>
</dbReference>
<dbReference type="PANTHER" id="PTHR43004">
    <property type="entry name" value="TRK SYSTEM POTASSIUM UPTAKE PROTEIN"/>
    <property type="match status" value="1"/>
</dbReference>
<dbReference type="Gene3D" id="3.40.30.120">
    <property type="match status" value="1"/>
</dbReference>
<keyword evidence="3" id="KW-0274">FAD</keyword>
<dbReference type="Proteomes" id="UP001500909">
    <property type="component" value="Unassembled WGS sequence"/>
</dbReference>
<evidence type="ECO:0000256" key="3">
    <source>
        <dbReference type="ARBA" id="ARBA00022827"/>
    </source>
</evidence>
<evidence type="ECO:0000256" key="2">
    <source>
        <dbReference type="ARBA" id="ARBA00022630"/>
    </source>
</evidence>
<comment type="caution">
    <text evidence="6">The sequence shown here is derived from an EMBL/GenBank/DDBJ whole genome shotgun (WGS) entry which is preliminary data.</text>
</comment>
<dbReference type="Pfam" id="PF21274">
    <property type="entry name" value="Rng_hyd_C"/>
    <property type="match status" value="1"/>
</dbReference>
<evidence type="ECO:0000259" key="5">
    <source>
        <dbReference type="Pfam" id="PF01494"/>
    </source>
</evidence>
<evidence type="ECO:0000256" key="4">
    <source>
        <dbReference type="SAM" id="MobiDB-lite"/>
    </source>
</evidence>
<dbReference type="Gene3D" id="3.50.50.60">
    <property type="entry name" value="FAD/NAD(P)-binding domain"/>
    <property type="match status" value="1"/>
</dbReference>
<keyword evidence="6" id="KW-0560">Oxidoreductase</keyword>
<feature type="compositionally biased region" description="Polar residues" evidence="4">
    <location>
        <begin position="537"/>
        <end position="548"/>
    </location>
</feature>
<feature type="domain" description="FAD-binding" evidence="5">
    <location>
        <begin position="7"/>
        <end position="368"/>
    </location>
</feature>
<dbReference type="InterPro" id="IPR036188">
    <property type="entry name" value="FAD/NAD-bd_sf"/>
</dbReference>
<accession>A0ABP3JHH7</accession>
<gene>
    <name evidence="6" type="ORF">GCM10010361_14750</name>
</gene>
<protein>
    <submittedName>
        <fullName evidence="6">FAD-dependent monooxygenase</fullName>
    </submittedName>
</protein>
<dbReference type="InterPro" id="IPR050641">
    <property type="entry name" value="RIFMO-like"/>
</dbReference>
<dbReference type="PANTHER" id="PTHR43004:SF19">
    <property type="entry name" value="BINDING MONOOXYGENASE, PUTATIVE (JCVI)-RELATED"/>
    <property type="match status" value="1"/>
</dbReference>
<evidence type="ECO:0000313" key="6">
    <source>
        <dbReference type="EMBL" id="GAA0451715.1"/>
    </source>
</evidence>
<reference evidence="7" key="1">
    <citation type="journal article" date="2019" name="Int. J. Syst. Evol. Microbiol.">
        <title>The Global Catalogue of Microorganisms (GCM) 10K type strain sequencing project: providing services to taxonomists for standard genome sequencing and annotation.</title>
        <authorList>
            <consortium name="The Broad Institute Genomics Platform"/>
            <consortium name="The Broad Institute Genome Sequencing Center for Infectious Disease"/>
            <person name="Wu L."/>
            <person name="Ma J."/>
        </authorList>
    </citation>
    <scope>NUCLEOTIDE SEQUENCE [LARGE SCALE GENOMIC DNA]</scope>
    <source>
        <strain evidence="7">JCM 4805</strain>
    </source>
</reference>
<keyword evidence="2" id="KW-0285">Flavoprotein</keyword>
<dbReference type="GO" id="GO:0004497">
    <property type="term" value="F:monooxygenase activity"/>
    <property type="evidence" value="ECO:0007669"/>
    <property type="project" value="UniProtKB-KW"/>
</dbReference>
<dbReference type="RefSeq" id="WP_346093914.1">
    <property type="nucleotide sequence ID" value="NZ_BAAABY010000009.1"/>
</dbReference>
<sequence length="548" mass="58804">METKERAEVVVVGAGPTGLLAASELALRGIEVVVLDRLTEPDHTIKAGSINIASAEILDRRGLLGEAEAVQRTLMERVGMKVPALAPGTLPAFPAMGHFGGMFFDASAIDQRDPVLSEHTAAAGGFAVPQAEVERILRERCAAQGVEIRRGVTVTSLKHMGASWDDDVDVLVETSDGTLTADWVVAADGGRSTARKLLEIDFVGTEPTLVGYQAVVQMQSANPLSRGWTWTPRGVYASGPVPGRVLVARFGEQPADKRAEVSVEELQDVLRDVTGHELTITGAHGRITRWSDNSRYAARYRRGRVLLAGDAAHVHPPFSGQGLNLGFGDAVNLGWKLAATICGTAPAGLLDSYESERRTIAAQVLDWTRAQVSIMRGDPQSARMRSLLQDELLPLPAVATRMLARTAGLTQHYEVTADPSGAEGTLVGNNLMGDGSRFAQYAHDGGFVLVDRTVDARHAELAKTWTPDVTIVHDSQSDARSILVRPDGIIAWEGGNDTDQERLAAALRRWAGGPAHNDHHPYFHSCGAHDSLDTDRPSSSSPADSWRA</sequence>
<evidence type="ECO:0000256" key="1">
    <source>
        <dbReference type="ARBA" id="ARBA00001974"/>
    </source>
</evidence>
<dbReference type="EMBL" id="BAAABY010000009">
    <property type="protein sequence ID" value="GAA0451715.1"/>
    <property type="molecule type" value="Genomic_DNA"/>
</dbReference>